<evidence type="ECO:0000313" key="1">
    <source>
        <dbReference type="EMBL" id="KAJ8789070.1"/>
    </source>
</evidence>
<comment type="caution">
    <text evidence="1">The sequence shown here is derived from an EMBL/GenBank/DDBJ whole genome shotgun (WGS) entry which is preliminary data.</text>
</comment>
<name>A0AB34HDM5_ESCRO</name>
<dbReference type="AlphaFoldDB" id="A0AB34HDM5"/>
<protein>
    <submittedName>
        <fullName evidence="1">Uncharacterized protein</fullName>
    </submittedName>
</protein>
<sequence length="91" mass="10274">MNVSQIASILSFAFQKVYLGTVCGDHTVLNICLNMNTRREHESQDRAIVKIAAHLPDLIVYGDFSPERPSVDYFDGVLMFVDISGKRKRDV</sequence>
<dbReference type="EMBL" id="JAIQCJ010001532">
    <property type="protein sequence ID" value="KAJ8789070.1"/>
    <property type="molecule type" value="Genomic_DNA"/>
</dbReference>
<organism evidence="1 2">
    <name type="scientific">Eschrichtius robustus</name>
    <name type="common">California gray whale</name>
    <name type="synonym">Eschrichtius gibbosus</name>
    <dbReference type="NCBI Taxonomy" id="9764"/>
    <lineage>
        <taxon>Eukaryota</taxon>
        <taxon>Metazoa</taxon>
        <taxon>Chordata</taxon>
        <taxon>Craniata</taxon>
        <taxon>Vertebrata</taxon>
        <taxon>Euteleostomi</taxon>
        <taxon>Mammalia</taxon>
        <taxon>Eutheria</taxon>
        <taxon>Laurasiatheria</taxon>
        <taxon>Artiodactyla</taxon>
        <taxon>Whippomorpha</taxon>
        <taxon>Cetacea</taxon>
        <taxon>Mysticeti</taxon>
        <taxon>Eschrichtiidae</taxon>
        <taxon>Eschrichtius</taxon>
    </lineage>
</organism>
<reference evidence="1 2" key="1">
    <citation type="submission" date="2022-11" db="EMBL/GenBank/DDBJ databases">
        <title>Whole genome sequence of Eschrichtius robustus ER-17-0199.</title>
        <authorList>
            <person name="Bruniche-Olsen A."/>
            <person name="Black A.N."/>
            <person name="Fields C.J."/>
            <person name="Walden K."/>
            <person name="Dewoody J.A."/>
        </authorList>
    </citation>
    <scope>NUCLEOTIDE SEQUENCE [LARGE SCALE GENOMIC DNA]</scope>
    <source>
        <strain evidence="1">ER-17-0199</strain>
        <tissue evidence="1">Blubber</tissue>
    </source>
</reference>
<accession>A0AB34HDM5</accession>
<keyword evidence="2" id="KW-1185">Reference proteome</keyword>
<gene>
    <name evidence="1" type="ORF">J1605_004993</name>
</gene>
<dbReference type="Proteomes" id="UP001159641">
    <property type="component" value="Unassembled WGS sequence"/>
</dbReference>
<evidence type="ECO:0000313" key="2">
    <source>
        <dbReference type="Proteomes" id="UP001159641"/>
    </source>
</evidence>
<proteinExistence type="predicted"/>